<reference evidence="1 2" key="1">
    <citation type="journal article" date="2020" name="Nature">
        <title>Six reference-quality genomes reveal evolution of bat adaptations.</title>
        <authorList>
            <person name="Jebb D."/>
            <person name="Huang Z."/>
            <person name="Pippel M."/>
            <person name="Hughes G.M."/>
            <person name="Lavrichenko K."/>
            <person name="Devanna P."/>
            <person name="Winkler S."/>
            <person name="Jermiin L.S."/>
            <person name="Skirmuntt E.C."/>
            <person name="Katzourakis A."/>
            <person name="Burkitt-Gray L."/>
            <person name="Ray D.A."/>
            <person name="Sullivan K.A.M."/>
            <person name="Roscito J.G."/>
            <person name="Kirilenko B.M."/>
            <person name="Davalos L.M."/>
            <person name="Corthals A.P."/>
            <person name="Power M.L."/>
            <person name="Jones G."/>
            <person name="Ransome R.D."/>
            <person name="Dechmann D.K.N."/>
            <person name="Locatelli A.G."/>
            <person name="Puechmaille S.J."/>
            <person name="Fedrigo O."/>
            <person name="Jarvis E.D."/>
            <person name="Hiller M."/>
            <person name="Vernes S.C."/>
            <person name="Myers E.W."/>
            <person name="Teeling E.C."/>
        </authorList>
    </citation>
    <scope>NUCLEOTIDE SEQUENCE [LARGE SCALE GENOMIC DNA]</scope>
    <source>
        <strain evidence="1">Bat1K_MPI-CBG_1</strain>
    </source>
</reference>
<comment type="caution">
    <text evidence="1">The sequence shown here is derived from an EMBL/GenBank/DDBJ whole genome shotgun (WGS) entry which is preliminary data.</text>
</comment>
<evidence type="ECO:0000313" key="1">
    <source>
        <dbReference type="EMBL" id="KAF6081731.1"/>
    </source>
</evidence>
<proteinExistence type="predicted"/>
<gene>
    <name evidence="1" type="ORF">HJG60_008750</name>
</gene>
<sequence length="131" mass="14694">MGILVGSRFLLLQILRQQRGQANLAPLSTVGQLSALPLLHRNCPLPQTPPQIGVPSRSHLYLLILFPRPSLSGGPSQRRSPLWPKKDQLAAEMLKSEPLRHRHPKVMLLPWGLGWELRQDQRKPAGKPFGL</sequence>
<evidence type="ECO:0000313" key="2">
    <source>
        <dbReference type="Proteomes" id="UP000664940"/>
    </source>
</evidence>
<dbReference type="AlphaFoldDB" id="A0A834DIW4"/>
<organism evidence="1 2">
    <name type="scientific">Phyllostomus discolor</name>
    <name type="common">pale spear-nosed bat</name>
    <dbReference type="NCBI Taxonomy" id="89673"/>
    <lineage>
        <taxon>Eukaryota</taxon>
        <taxon>Metazoa</taxon>
        <taxon>Chordata</taxon>
        <taxon>Craniata</taxon>
        <taxon>Vertebrata</taxon>
        <taxon>Euteleostomi</taxon>
        <taxon>Mammalia</taxon>
        <taxon>Eutheria</taxon>
        <taxon>Laurasiatheria</taxon>
        <taxon>Chiroptera</taxon>
        <taxon>Yangochiroptera</taxon>
        <taxon>Phyllostomidae</taxon>
        <taxon>Phyllostominae</taxon>
        <taxon>Phyllostomus</taxon>
    </lineage>
</organism>
<name>A0A834DIW4_9CHIR</name>
<dbReference type="EMBL" id="JABVXQ010000013">
    <property type="protein sequence ID" value="KAF6081731.1"/>
    <property type="molecule type" value="Genomic_DNA"/>
</dbReference>
<dbReference type="Proteomes" id="UP000664940">
    <property type="component" value="Unassembled WGS sequence"/>
</dbReference>
<protein>
    <submittedName>
        <fullName evidence="1">Uncharacterized protein</fullName>
    </submittedName>
</protein>
<accession>A0A834DIW4</accession>